<dbReference type="Proteomes" id="UP000288947">
    <property type="component" value="Chromosome"/>
</dbReference>
<dbReference type="Gene3D" id="3.40.50.300">
    <property type="entry name" value="P-loop containing nucleotide triphosphate hydrolases"/>
    <property type="match status" value="1"/>
</dbReference>
<comment type="similarity">
    <text evidence="1">Belongs to the ABC transporter superfamily.</text>
</comment>
<evidence type="ECO:0000256" key="4">
    <source>
        <dbReference type="ARBA" id="ARBA00022840"/>
    </source>
</evidence>
<protein>
    <submittedName>
        <fullName evidence="6">Lantibiotic ABC transporter ATP-binding protein</fullName>
    </submittedName>
</protein>
<organism evidence="6 7">
    <name type="scientific">Fervidobacterium changbaicum</name>
    <dbReference type="NCBI Taxonomy" id="310769"/>
    <lineage>
        <taxon>Bacteria</taxon>
        <taxon>Thermotogati</taxon>
        <taxon>Thermotogota</taxon>
        <taxon>Thermotogae</taxon>
        <taxon>Thermotogales</taxon>
        <taxon>Fervidobacteriaceae</taxon>
        <taxon>Fervidobacterium</taxon>
    </lineage>
</organism>
<dbReference type="RefSeq" id="WP_090221693.1">
    <property type="nucleotide sequence ID" value="NZ_CP026721.1"/>
</dbReference>
<dbReference type="SMART" id="SM00382">
    <property type="entry name" value="AAA"/>
    <property type="match status" value="1"/>
</dbReference>
<dbReference type="PROSITE" id="PS50893">
    <property type="entry name" value="ABC_TRANSPORTER_2"/>
    <property type="match status" value="1"/>
</dbReference>
<keyword evidence="7" id="KW-1185">Reference proteome</keyword>
<dbReference type="InterPro" id="IPR027417">
    <property type="entry name" value="P-loop_NTPase"/>
</dbReference>
<feature type="domain" description="ABC transporter" evidence="5">
    <location>
        <begin position="6"/>
        <end position="228"/>
    </location>
</feature>
<sequence>MTEFAVQTRNLTKYYGKQQVLNNVSLSIPKGSIFGIVGPNGAGKTTLLKILCGITKPNSGDVFVFGEKLNQKNIKKIGALIESPAIYGNLTASENLLLHALLSGLGAREINRALEIVGLDTGKKVASKFSLGMKQRLGIAIALLGDPEILVLDEPTNGLDPIGVQEMRELIISLKESGKTVIVTSHILSEVEKIIDKLVIIHKGTIKYDGDFDRNQDLEKLFTSIIRGF</sequence>
<keyword evidence="2" id="KW-0813">Transport</keyword>
<gene>
    <name evidence="6" type="ORF">CBS1_06210</name>
</gene>
<reference evidence="6 7" key="1">
    <citation type="submission" date="2018-01" db="EMBL/GenBank/DDBJ databases">
        <title>The whole genome sequencing and assembly of Fervidobacterium changbaicum CBS-1 strain.</title>
        <authorList>
            <person name="Kim J.-Y."/>
            <person name="Park M.-K."/>
            <person name="Yi H."/>
            <person name="Bahn Y.-S."/>
            <person name="Kim J.F."/>
            <person name="Lee D.-W."/>
        </authorList>
    </citation>
    <scope>NUCLEOTIDE SEQUENCE [LARGE SCALE GENOMIC DNA]</scope>
    <source>
        <strain evidence="6 7">CBS-1</strain>
    </source>
</reference>
<dbReference type="GO" id="GO:0005524">
    <property type="term" value="F:ATP binding"/>
    <property type="evidence" value="ECO:0007669"/>
    <property type="project" value="UniProtKB-KW"/>
</dbReference>
<evidence type="ECO:0000313" key="6">
    <source>
        <dbReference type="EMBL" id="QAV33351.1"/>
    </source>
</evidence>
<dbReference type="PANTHER" id="PTHR43335">
    <property type="entry name" value="ABC TRANSPORTER, ATP-BINDING PROTEIN"/>
    <property type="match status" value="1"/>
</dbReference>
<evidence type="ECO:0000259" key="5">
    <source>
        <dbReference type="PROSITE" id="PS50893"/>
    </source>
</evidence>
<dbReference type="InterPro" id="IPR003593">
    <property type="entry name" value="AAA+_ATPase"/>
</dbReference>
<keyword evidence="4 6" id="KW-0067">ATP-binding</keyword>
<evidence type="ECO:0000313" key="7">
    <source>
        <dbReference type="Proteomes" id="UP000288947"/>
    </source>
</evidence>
<keyword evidence="3" id="KW-0547">Nucleotide-binding</keyword>
<evidence type="ECO:0000256" key="3">
    <source>
        <dbReference type="ARBA" id="ARBA00022741"/>
    </source>
</evidence>
<evidence type="ECO:0000256" key="1">
    <source>
        <dbReference type="ARBA" id="ARBA00005417"/>
    </source>
</evidence>
<dbReference type="InterPro" id="IPR017871">
    <property type="entry name" value="ABC_transporter-like_CS"/>
</dbReference>
<dbReference type="Pfam" id="PF00005">
    <property type="entry name" value="ABC_tran"/>
    <property type="match status" value="1"/>
</dbReference>
<dbReference type="PROSITE" id="PS00211">
    <property type="entry name" value="ABC_TRANSPORTER_1"/>
    <property type="match status" value="1"/>
</dbReference>
<evidence type="ECO:0000256" key="2">
    <source>
        <dbReference type="ARBA" id="ARBA00022448"/>
    </source>
</evidence>
<dbReference type="InterPro" id="IPR003439">
    <property type="entry name" value="ABC_transporter-like_ATP-bd"/>
</dbReference>
<proteinExistence type="inferred from homology"/>
<dbReference type="PANTHER" id="PTHR43335:SF8">
    <property type="entry name" value="ABC TRANSPORTER, ATP-BINDING PROTEIN"/>
    <property type="match status" value="1"/>
</dbReference>
<dbReference type="SUPFAM" id="SSF52540">
    <property type="entry name" value="P-loop containing nucleoside triphosphate hydrolases"/>
    <property type="match status" value="1"/>
</dbReference>
<name>A0ABX5QS75_9BACT</name>
<dbReference type="EMBL" id="CP026721">
    <property type="protein sequence ID" value="QAV33351.1"/>
    <property type="molecule type" value="Genomic_DNA"/>
</dbReference>
<accession>A0ABX5QS75</accession>